<dbReference type="GO" id="GO:0006811">
    <property type="term" value="P:monoatomic ion transport"/>
    <property type="evidence" value="ECO:0007669"/>
    <property type="project" value="UniProtKB-KW"/>
</dbReference>
<evidence type="ECO:0000256" key="8">
    <source>
        <dbReference type="ARBA" id="ARBA00023136"/>
    </source>
</evidence>
<dbReference type="InterPro" id="IPR011250">
    <property type="entry name" value="OMP/PagP_B-barrel"/>
</dbReference>
<dbReference type="InterPro" id="IPR006665">
    <property type="entry name" value="OmpA-like"/>
</dbReference>
<keyword evidence="4" id="KW-0812">Transmembrane</keyword>
<evidence type="ECO:0000256" key="9">
    <source>
        <dbReference type="ARBA" id="ARBA00023237"/>
    </source>
</evidence>
<protein>
    <submittedName>
        <fullName evidence="14">OmpA-OmpF porin, OOP family</fullName>
    </submittedName>
</protein>
<keyword evidence="5 12" id="KW-0732">Signal</keyword>
<evidence type="ECO:0000313" key="14">
    <source>
        <dbReference type="EMBL" id="SFM14421.1"/>
    </source>
</evidence>
<keyword evidence="9" id="KW-0998">Cell outer membrane</keyword>
<keyword evidence="6" id="KW-0406">Ion transport</keyword>
<keyword evidence="15" id="KW-1185">Reference proteome</keyword>
<gene>
    <name evidence="14" type="ORF">SAMN02982985_02937</name>
</gene>
<dbReference type="Pfam" id="PF00691">
    <property type="entry name" value="OmpA"/>
    <property type="match status" value="1"/>
</dbReference>
<keyword evidence="8 10" id="KW-0472">Membrane</keyword>
<evidence type="ECO:0000259" key="13">
    <source>
        <dbReference type="PROSITE" id="PS51123"/>
    </source>
</evidence>
<feature type="domain" description="OmpA-like" evidence="13">
    <location>
        <begin position="218"/>
        <end position="341"/>
    </location>
</feature>
<proteinExistence type="predicted"/>
<dbReference type="SUPFAM" id="SSF103088">
    <property type="entry name" value="OmpA-like"/>
    <property type="match status" value="1"/>
</dbReference>
<sequence>MKLAPPFHRLALAAAVLCAGAAHAADADINPSWYVQPSLNAMKPDADFGVDQRGYGLGLKFGKPVADAWDLQMGTTYARSRANGERYRQNTLGVDALYLFSRKTLRPFVLLGVGAERDKAQLNGIGERSRTSPYLSAGVGVQSSLSEQWSLQADLRTVHGFLRGRDFPNSKSNNYYLTVGLNYAFDKPAPPPPPAAPPRVETPPAPPPAPLPPPPAPARFEKVTLSATELFGFDSAALAPRQDKLDEIASLLNANAGVDRVTISGYTDRLGAAKHNQKLSQQRADAVKAYLVGKGVAAPRLNAVGKGTQNPVASCSNKKRVELIACLEPNRRVEVEQITIERRVP</sequence>
<dbReference type="PANTHER" id="PTHR30329">
    <property type="entry name" value="STATOR ELEMENT OF FLAGELLAR MOTOR COMPLEX"/>
    <property type="match status" value="1"/>
</dbReference>
<dbReference type="Gene3D" id="2.40.160.20">
    <property type="match status" value="1"/>
</dbReference>
<dbReference type="InterPro" id="IPR027385">
    <property type="entry name" value="Beta-barrel_OMP"/>
</dbReference>
<keyword evidence="3" id="KW-1134">Transmembrane beta strand</keyword>
<evidence type="ECO:0000256" key="2">
    <source>
        <dbReference type="ARBA" id="ARBA00022448"/>
    </source>
</evidence>
<keyword evidence="2" id="KW-0813">Transport</keyword>
<dbReference type="AlphaFoldDB" id="A0A1I4NFZ5"/>
<evidence type="ECO:0000256" key="1">
    <source>
        <dbReference type="ARBA" id="ARBA00004571"/>
    </source>
</evidence>
<feature type="region of interest" description="Disordered" evidence="11">
    <location>
        <begin position="188"/>
        <end position="217"/>
    </location>
</feature>
<evidence type="ECO:0000256" key="7">
    <source>
        <dbReference type="ARBA" id="ARBA00023114"/>
    </source>
</evidence>
<dbReference type="GO" id="GO:0046930">
    <property type="term" value="C:pore complex"/>
    <property type="evidence" value="ECO:0007669"/>
    <property type="project" value="UniProtKB-KW"/>
</dbReference>
<dbReference type="OrthoDB" id="5360144at2"/>
<evidence type="ECO:0000256" key="6">
    <source>
        <dbReference type="ARBA" id="ARBA00023065"/>
    </source>
</evidence>
<accession>A0A1I4NFZ5</accession>
<dbReference type="CDD" id="cd07185">
    <property type="entry name" value="OmpA_C-like"/>
    <property type="match status" value="1"/>
</dbReference>
<dbReference type="EMBL" id="FOTW01000013">
    <property type="protein sequence ID" value="SFM14421.1"/>
    <property type="molecule type" value="Genomic_DNA"/>
</dbReference>
<dbReference type="GO" id="GO:0009279">
    <property type="term" value="C:cell outer membrane"/>
    <property type="evidence" value="ECO:0007669"/>
    <property type="project" value="UniProtKB-SubCell"/>
</dbReference>
<feature type="chain" id="PRO_5011459070" evidence="12">
    <location>
        <begin position="25"/>
        <end position="345"/>
    </location>
</feature>
<feature type="signal peptide" evidence="12">
    <location>
        <begin position="1"/>
        <end position="24"/>
    </location>
</feature>
<dbReference type="SUPFAM" id="SSF56925">
    <property type="entry name" value="OMPA-like"/>
    <property type="match status" value="1"/>
</dbReference>
<keyword evidence="7" id="KW-0626">Porin</keyword>
<dbReference type="RefSeq" id="WP_093388435.1">
    <property type="nucleotide sequence ID" value="NZ_FOTW01000013.1"/>
</dbReference>
<evidence type="ECO:0000256" key="12">
    <source>
        <dbReference type="SAM" id="SignalP"/>
    </source>
</evidence>
<evidence type="ECO:0000256" key="5">
    <source>
        <dbReference type="ARBA" id="ARBA00022729"/>
    </source>
</evidence>
<name>A0A1I4NFZ5_9BURK</name>
<evidence type="ECO:0000256" key="11">
    <source>
        <dbReference type="SAM" id="MobiDB-lite"/>
    </source>
</evidence>
<dbReference type="PRINTS" id="PR01021">
    <property type="entry name" value="OMPADOMAIN"/>
</dbReference>
<dbReference type="InterPro" id="IPR006664">
    <property type="entry name" value="OMP_bac"/>
</dbReference>
<dbReference type="Pfam" id="PF13505">
    <property type="entry name" value="OMP_b-brl"/>
    <property type="match status" value="1"/>
</dbReference>
<dbReference type="InterPro" id="IPR036737">
    <property type="entry name" value="OmpA-like_sf"/>
</dbReference>
<dbReference type="PROSITE" id="PS51123">
    <property type="entry name" value="OMPA_2"/>
    <property type="match status" value="1"/>
</dbReference>
<dbReference type="STRING" id="758825.SAMN02982985_02937"/>
<dbReference type="InterPro" id="IPR050330">
    <property type="entry name" value="Bact_OuterMem_StrucFunc"/>
</dbReference>
<dbReference type="PANTHER" id="PTHR30329:SF21">
    <property type="entry name" value="LIPOPROTEIN YIAD-RELATED"/>
    <property type="match status" value="1"/>
</dbReference>
<comment type="subcellular location">
    <subcellularLocation>
        <location evidence="1">Cell outer membrane</location>
        <topology evidence="1">Multi-pass membrane protein</topology>
    </subcellularLocation>
</comment>
<evidence type="ECO:0000256" key="10">
    <source>
        <dbReference type="PROSITE-ProRule" id="PRU00473"/>
    </source>
</evidence>
<reference evidence="14 15" key="1">
    <citation type="submission" date="2016-10" db="EMBL/GenBank/DDBJ databases">
        <authorList>
            <person name="de Groot N.N."/>
        </authorList>
    </citation>
    <scope>NUCLEOTIDE SEQUENCE [LARGE SCALE GENOMIC DNA]</scope>
    <source>
        <strain evidence="14 15">ATCC 43154</strain>
    </source>
</reference>
<evidence type="ECO:0000313" key="15">
    <source>
        <dbReference type="Proteomes" id="UP000199470"/>
    </source>
</evidence>
<dbReference type="GO" id="GO:0015288">
    <property type="term" value="F:porin activity"/>
    <property type="evidence" value="ECO:0007669"/>
    <property type="project" value="UniProtKB-KW"/>
</dbReference>
<organism evidence="14 15">
    <name type="scientific">Rugamonas rubra</name>
    <dbReference type="NCBI Taxonomy" id="758825"/>
    <lineage>
        <taxon>Bacteria</taxon>
        <taxon>Pseudomonadati</taxon>
        <taxon>Pseudomonadota</taxon>
        <taxon>Betaproteobacteria</taxon>
        <taxon>Burkholderiales</taxon>
        <taxon>Oxalobacteraceae</taxon>
        <taxon>Telluria group</taxon>
        <taxon>Rugamonas</taxon>
    </lineage>
</organism>
<evidence type="ECO:0000256" key="4">
    <source>
        <dbReference type="ARBA" id="ARBA00022692"/>
    </source>
</evidence>
<dbReference type="Proteomes" id="UP000199470">
    <property type="component" value="Unassembled WGS sequence"/>
</dbReference>
<evidence type="ECO:0000256" key="3">
    <source>
        <dbReference type="ARBA" id="ARBA00022452"/>
    </source>
</evidence>
<dbReference type="Gene3D" id="3.30.1330.60">
    <property type="entry name" value="OmpA-like domain"/>
    <property type="match status" value="1"/>
</dbReference>
<dbReference type="PRINTS" id="PR01023">
    <property type="entry name" value="NAFLGMOTY"/>
</dbReference>